<dbReference type="AlphaFoldDB" id="A0A1I7IYX6"/>
<evidence type="ECO:0000259" key="1">
    <source>
        <dbReference type="PROSITE" id="PS50943"/>
    </source>
</evidence>
<dbReference type="InterPro" id="IPR010359">
    <property type="entry name" value="IrrE_HExxH"/>
</dbReference>
<dbReference type="InterPro" id="IPR052345">
    <property type="entry name" value="Rad_response_metalloprotease"/>
</dbReference>
<gene>
    <name evidence="2" type="ORF">SAMN05216417_1332</name>
</gene>
<dbReference type="RefSeq" id="WP_218155181.1">
    <property type="nucleotide sequence ID" value="NZ_FPBZ01000033.1"/>
</dbReference>
<protein>
    <submittedName>
        <fullName evidence="2">Zn-dependent peptidase ImmA, M78 family</fullName>
    </submittedName>
</protein>
<dbReference type="EMBL" id="FPBZ01000033">
    <property type="protein sequence ID" value="SFU78021.1"/>
    <property type="molecule type" value="Genomic_DNA"/>
</dbReference>
<evidence type="ECO:0000313" key="3">
    <source>
        <dbReference type="Proteomes" id="UP000182649"/>
    </source>
</evidence>
<dbReference type="PROSITE" id="PS50943">
    <property type="entry name" value="HTH_CROC1"/>
    <property type="match status" value="1"/>
</dbReference>
<dbReference type="CDD" id="cd00093">
    <property type="entry name" value="HTH_XRE"/>
    <property type="match status" value="1"/>
</dbReference>
<name>A0A1I7IYX6_9PROT</name>
<feature type="domain" description="HTH cro/C1-type" evidence="1">
    <location>
        <begin position="6"/>
        <end position="67"/>
    </location>
</feature>
<dbReference type="Gene3D" id="1.10.10.2910">
    <property type="match status" value="1"/>
</dbReference>
<dbReference type="PANTHER" id="PTHR43236:SF2">
    <property type="entry name" value="BLL0069 PROTEIN"/>
    <property type="match status" value="1"/>
</dbReference>
<reference evidence="2 3" key="1">
    <citation type="submission" date="2016-10" db="EMBL/GenBank/DDBJ databases">
        <authorList>
            <person name="de Groot N.N."/>
        </authorList>
    </citation>
    <scope>NUCLEOTIDE SEQUENCE [LARGE SCALE GENOMIC DNA]</scope>
    <source>
        <strain evidence="2 3">Nl14</strain>
    </source>
</reference>
<organism evidence="2 3">
    <name type="scientific">Nitrosospira multiformis</name>
    <dbReference type="NCBI Taxonomy" id="1231"/>
    <lineage>
        <taxon>Bacteria</taxon>
        <taxon>Pseudomonadati</taxon>
        <taxon>Pseudomonadota</taxon>
        <taxon>Betaproteobacteria</taxon>
        <taxon>Nitrosomonadales</taxon>
        <taxon>Nitrosomonadaceae</taxon>
        <taxon>Nitrosospira</taxon>
    </lineage>
</organism>
<dbReference type="Pfam" id="PF06114">
    <property type="entry name" value="Peptidase_M78"/>
    <property type="match status" value="1"/>
</dbReference>
<dbReference type="SMART" id="SM00530">
    <property type="entry name" value="HTH_XRE"/>
    <property type="match status" value="1"/>
</dbReference>
<sequence length="396" mass="44326">MNPNVLKWAREAAHLSLEEAADKLCITGAGPAGGVEKLKAYESGEREPPRGLLLEMSKRYRRPLLTFYLAEPPRKGDRGEDFRTTSRSYLSSENILVDAMIRNIKSRQATVRSALIDEDEAEPIPFAGSSRIADGVKQVAGSIQKTINFSLSEFRASPKAEDAFSLLRSKIEAKRVFVLLIGDLGSHHSSIDADIFRGFVLSDDIAPFIVINDQDSKAAWSFTLLHELVHIWLGRTGLSGGSPEQRIEKFCNDVASEILLPDDEILDISVAEGDFASAVERISDYAIPRKLSSSLVAYKLYRKGKINFSIWKKLDEHYRNLRREAKFNEKVRNKRETGPSYFTVRRYKLGNALVSLVERLVYSGALTATKAGMVLGIKPLKVHKLFDSRVKSTVRH</sequence>
<dbReference type="Proteomes" id="UP000182649">
    <property type="component" value="Unassembled WGS sequence"/>
</dbReference>
<proteinExistence type="predicted"/>
<dbReference type="PANTHER" id="PTHR43236">
    <property type="entry name" value="ANTITOXIN HIGA1"/>
    <property type="match status" value="1"/>
</dbReference>
<accession>A0A1I7IYX6</accession>
<evidence type="ECO:0000313" key="2">
    <source>
        <dbReference type="EMBL" id="SFU78021.1"/>
    </source>
</evidence>
<dbReference type="InterPro" id="IPR001387">
    <property type="entry name" value="Cro/C1-type_HTH"/>
</dbReference>